<protein>
    <submittedName>
        <fullName evidence="2">Uncharacterized protein</fullName>
    </submittedName>
</protein>
<dbReference type="Proteomes" id="UP001605036">
    <property type="component" value="Unassembled WGS sequence"/>
</dbReference>
<organism evidence="2 3">
    <name type="scientific">Riccia fluitans</name>
    <dbReference type="NCBI Taxonomy" id="41844"/>
    <lineage>
        <taxon>Eukaryota</taxon>
        <taxon>Viridiplantae</taxon>
        <taxon>Streptophyta</taxon>
        <taxon>Embryophyta</taxon>
        <taxon>Marchantiophyta</taxon>
        <taxon>Marchantiopsida</taxon>
        <taxon>Marchantiidae</taxon>
        <taxon>Marchantiales</taxon>
        <taxon>Ricciaceae</taxon>
        <taxon>Riccia</taxon>
    </lineage>
</organism>
<keyword evidence="3" id="KW-1185">Reference proteome</keyword>
<feature type="compositionally biased region" description="Basic and acidic residues" evidence="1">
    <location>
        <begin position="12"/>
        <end position="21"/>
    </location>
</feature>
<proteinExistence type="predicted"/>
<dbReference type="EMBL" id="JBHFFA010000005">
    <property type="protein sequence ID" value="KAL2623930.1"/>
    <property type="molecule type" value="Genomic_DNA"/>
</dbReference>
<evidence type="ECO:0000256" key="1">
    <source>
        <dbReference type="SAM" id="MobiDB-lite"/>
    </source>
</evidence>
<feature type="region of interest" description="Disordered" evidence="1">
    <location>
        <begin position="1"/>
        <end position="26"/>
    </location>
</feature>
<evidence type="ECO:0000313" key="3">
    <source>
        <dbReference type="Proteomes" id="UP001605036"/>
    </source>
</evidence>
<comment type="caution">
    <text evidence="2">The sequence shown here is derived from an EMBL/GenBank/DDBJ whole genome shotgun (WGS) entry which is preliminary data.</text>
</comment>
<dbReference type="AlphaFoldDB" id="A0ABD1YBL1"/>
<gene>
    <name evidence="2" type="ORF">R1flu_008175</name>
</gene>
<evidence type="ECO:0000313" key="2">
    <source>
        <dbReference type="EMBL" id="KAL2623930.1"/>
    </source>
</evidence>
<feature type="compositionally biased region" description="Basic residues" evidence="1">
    <location>
        <begin position="1"/>
        <end position="11"/>
    </location>
</feature>
<name>A0ABD1YBL1_9MARC</name>
<reference evidence="2 3" key="1">
    <citation type="submission" date="2024-09" db="EMBL/GenBank/DDBJ databases">
        <title>Chromosome-scale assembly of Riccia fluitans.</title>
        <authorList>
            <person name="Paukszto L."/>
            <person name="Sawicki J."/>
            <person name="Karawczyk K."/>
            <person name="Piernik-Szablinska J."/>
            <person name="Szczecinska M."/>
            <person name="Mazdziarz M."/>
        </authorList>
    </citation>
    <scope>NUCLEOTIDE SEQUENCE [LARGE SCALE GENOMIC DNA]</scope>
    <source>
        <strain evidence="2">Rf_01</strain>
        <tissue evidence="2">Aerial parts of the thallus</tissue>
    </source>
</reference>
<accession>A0ABD1YBL1</accession>
<sequence length="77" mass="8691">MGSKQPSRKHPRSESDLKDGNEGNFPSVVILDSSHRSEALVAVDEVVVETLRKEKEKVIESSHLPYVDIAAENDWRF</sequence>